<protein>
    <submittedName>
        <fullName evidence="2">AmmeMemoRadiSam system protein B</fullName>
    </submittedName>
</protein>
<dbReference type="OrthoDB" id="9771412at2"/>
<dbReference type="Pfam" id="PF01875">
    <property type="entry name" value="Memo"/>
    <property type="match status" value="1"/>
</dbReference>
<dbReference type="PANTHER" id="PTHR11060:SF0">
    <property type="entry name" value="PROTEIN MEMO1"/>
    <property type="match status" value="1"/>
</dbReference>
<evidence type="ECO:0000313" key="3">
    <source>
        <dbReference type="Proteomes" id="UP000324595"/>
    </source>
</evidence>
<organism evidence="2 3">
    <name type="scientific">Fodinibius salinus</name>
    <dbReference type="NCBI Taxonomy" id="860790"/>
    <lineage>
        <taxon>Bacteria</taxon>
        <taxon>Pseudomonadati</taxon>
        <taxon>Balneolota</taxon>
        <taxon>Balneolia</taxon>
        <taxon>Balneolales</taxon>
        <taxon>Balneolaceae</taxon>
        <taxon>Fodinibius</taxon>
    </lineage>
</organism>
<comment type="caution">
    <text evidence="2">The sequence shown here is derived from an EMBL/GenBank/DDBJ whole genome shotgun (WGS) entry which is preliminary data.</text>
</comment>
<evidence type="ECO:0000313" key="2">
    <source>
        <dbReference type="EMBL" id="TYP94016.1"/>
    </source>
</evidence>
<reference evidence="2 3" key="1">
    <citation type="submission" date="2019-07" db="EMBL/GenBank/DDBJ databases">
        <title>Genomic Encyclopedia of Archaeal and Bacterial Type Strains, Phase II (KMG-II): from individual species to whole genera.</title>
        <authorList>
            <person name="Goeker M."/>
        </authorList>
    </citation>
    <scope>NUCLEOTIDE SEQUENCE [LARGE SCALE GENOMIC DNA]</scope>
    <source>
        <strain evidence="2 3">DSM 21935</strain>
    </source>
</reference>
<dbReference type="Gene3D" id="3.40.830.10">
    <property type="entry name" value="LigB-like"/>
    <property type="match status" value="1"/>
</dbReference>
<name>A0A5D3YM54_9BACT</name>
<dbReference type="EMBL" id="VNHY01000002">
    <property type="protein sequence ID" value="TYP94016.1"/>
    <property type="molecule type" value="Genomic_DNA"/>
</dbReference>
<accession>A0A5D3YM54</accession>
<dbReference type="PANTHER" id="PTHR11060">
    <property type="entry name" value="PROTEIN MEMO1"/>
    <property type="match status" value="1"/>
</dbReference>
<proteinExistence type="inferred from homology"/>
<keyword evidence="3" id="KW-1185">Reference proteome</keyword>
<dbReference type="RefSeq" id="WP_148899045.1">
    <property type="nucleotide sequence ID" value="NZ_VNHY01000002.1"/>
</dbReference>
<dbReference type="NCBIfam" id="TIGR04336">
    <property type="entry name" value="AmmeMemoSam_B"/>
    <property type="match status" value="1"/>
</dbReference>
<dbReference type="AlphaFoldDB" id="A0A5D3YM54"/>
<dbReference type="CDD" id="cd07361">
    <property type="entry name" value="MEMO_like"/>
    <property type="match status" value="1"/>
</dbReference>
<comment type="similarity">
    <text evidence="1">Belongs to the MEMO1 family.</text>
</comment>
<dbReference type="Proteomes" id="UP000324595">
    <property type="component" value="Unassembled WGS sequence"/>
</dbReference>
<sequence length="411" mass="46956">MSTNSIFNSISDPIPTLRRDLQVIPIQENGSSYLYFHDERGYATPDLALQQQVGTLLNLIDGQQSIEDLESYLGDDVTKEDLLDFIQFLDKNRLLASDHLEHHAKEIETNYEHSSVHESVTAGASYPADPEQLTDYLDQAFSEQRIDPIENAKALYAPHIDPRVALDSYVKAFAPIRNLNPKRVVILATSHYAGLYPEHYKEEPFILVDKDFELPLGSVKRDQKSINKLRDSGQKFGITTHDRAHRMEHSIELHLLFLSYLWDHDFSIVPFLTRGLDDLYYMEDGHLGKQLNNFSTLLNQEFGNDGDTFFLISGDLAHFGKKFGDQSAASTMFDEVEGFDEQFLDYGSANKKEEMLNLMQSNMDSYRICGFPPLYTFLQSMPDLRGSVLSYDLWDQQERDSAVTFGSILYS</sequence>
<evidence type="ECO:0000256" key="1">
    <source>
        <dbReference type="ARBA" id="ARBA00006315"/>
    </source>
</evidence>
<dbReference type="InterPro" id="IPR002737">
    <property type="entry name" value="MEMO1_fam"/>
</dbReference>
<gene>
    <name evidence="2" type="ORF">LX73_1737</name>
</gene>